<evidence type="ECO:0000256" key="2">
    <source>
        <dbReference type="ARBA" id="ARBA00007089"/>
    </source>
</evidence>
<dbReference type="InterPro" id="IPR020719">
    <property type="entry name" value="RNA3'_term_phos_cycl-like_CS"/>
</dbReference>
<evidence type="ECO:0000259" key="7">
    <source>
        <dbReference type="Pfam" id="PF05189"/>
    </source>
</evidence>
<dbReference type="PANTHER" id="PTHR11096">
    <property type="entry name" value="RNA 3' TERMINAL PHOSPHATE CYCLASE"/>
    <property type="match status" value="1"/>
</dbReference>
<dbReference type="NCBIfam" id="TIGR03400">
    <property type="entry name" value="18S_RNA_Rcl1p"/>
    <property type="match status" value="1"/>
</dbReference>
<feature type="domain" description="RNA 3'-terminal phosphate cyclase insert" evidence="7">
    <location>
        <begin position="183"/>
        <end position="285"/>
    </location>
</feature>
<evidence type="ECO:0000259" key="6">
    <source>
        <dbReference type="Pfam" id="PF01137"/>
    </source>
</evidence>
<feature type="region of interest" description="Disordered" evidence="5">
    <location>
        <begin position="346"/>
        <end position="367"/>
    </location>
</feature>
<dbReference type="GO" id="GO:0005730">
    <property type="term" value="C:nucleolus"/>
    <property type="evidence" value="ECO:0007669"/>
    <property type="project" value="UniProtKB-SubCell"/>
</dbReference>
<dbReference type="InterPro" id="IPR023797">
    <property type="entry name" value="RNA3'_phos_cyclase_dom"/>
</dbReference>
<feature type="domain" description="RNA 3'-terminal phosphate cyclase" evidence="6">
    <location>
        <begin position="10"/>
        <end position="338"/>
    </location>
</feature>
<evidence type="ECO:0000256" key="4">
    <source>
        <dbReference type="ARBA" id="ARBA00023242"/>
    </source>
</evidence>
<dbReference type="SUPFAM" id="SSF55205">
    <property type="entry name" value="EPT/RTPC-like"/>
    <property type="match status" value="1"/>
</dbReference>
<evidence type="ECO:0000256" key="1">
    <source>
        <dbReference type="ARBA" id="ARBA00004604"/>
    </source>
</evidence>
<comment type="similarity">
    <text evidence="2">Belongs to the RNA 3'-terminal cyclase family. Type 2 subfamily.</text>
</comment>
<dbReference type="InterPro" id="IPR013791">
    <property type="entry name" value="RNA3'-term_phos_cycl_insert"/>
</dbReference>
<sequence>MAQPSSNILRFTGHLYIRQRLVLSLLSGRTVRIGGIRSDDVNPGLRDHEISLLRLLSKITNGSIIDISTTGTSLLFTPGVLLGGHHTHDCPLSVSVGYFLEPLSQLAFWGKKDLSLTLRGITSGRKDLGVDLIRTYLLPTMQLFGELEGLELKIVKRGAEPLGGGEILFRCPSIRSVKTLNFVDPGRVKRIRGVAHSVRVSPQFSNRLVESSRSLLNPLIPDIYIYTDPYKSAESGLSPGYGLSLLSESTTGAMHCAEVGYEKGSLETPEDVGRATAALLLSEISGGGCVGTYGQGFVLLAMVLGSEDVGRVRLGKLSANSIQLMRDIRTFFSTTFKITPVKPTVASKSSAESDQDEDDDESTAVSAPKKEEFILSCLGVGFSNVNKSVV</sequence>
<dbReference type="Gene3D" id="3.65.10.20">
    <property type="entry name" value="RNA 3'-terminal phosphate cyclase domain"/>
    <property type="match status" value="1"/>
</dbReference>
<evidence type="ECO:0000256" key="5">
    <source>
        <dbReference type="SAM" id="MobiDB-lite"/>
    </source>
</evidence>
<dbReference type="PANTHER" id="PTHR11096:SF1">
    <property type="entry name" value="RNA 3'-TERMINAL PHOSPHATE CYCLASE-LIKE PROTEIN"/>
    <property type="match status" value="1"/>
</dbReference>
<comment type="subcellular location">
    <subcellularLocation>
        <location evidence="1">Nucleus</location>
        <location evidence="1">Nucleolus</location>
    </subcellularLocation>
</comment>
<proteinExistence type="inferred from homology"/>
<dbReference type="Gene3D" id="3.30.360.20">
    <property type="entry name" value="RNA 3'-terminal phosphate cyclase, insert domain"/>
    <property type="match status" value="1"/>
</dbReference>
<dbReference type="Pfam" id="PF01137">
    <property type="entry name" value="RTC"/>
    <property type="match status" value="1"/>
</dbReference>
<dbReference type="PROSITE" id="PS01287">
    <property type="entry name" value="RTC"/>
    <property type="match status" value="1"/>
</dbReference>
<dbReference type="EMBL" id="LN483142">
    <property type="protein sequence ID" value="CED83501.1"/>
    <property type="molecule type" value="Genomic_DNA"/>
</dbReference>
<name>A0A0F7SQ43_PHARH</name>
<dbReference type="AlphaFoldDB" id="A0A0F7SQ43"/>
<dbReference type="InterPro" id="IPR013792">
    <property type="entry name" value="RNA3'P_cycl/enolpyr_Trfase_a/b"/>
</dbReference>
<dbReference type="Pfam" id="PF05189">
    <property type="entry name" value="RTC_insert"/>
    <property type="match status" value="1"/>
</dbReference>
<feature type="compositionally biased region" description="Acidic residues" evidence="5">
    <location>
        <begin position="353"/>
        <end position="362"/>
    </location>
</feature>
<accession>A0A0F7SQ43</accession>
<dbReference type="GO" id="GO:0004521">
    <property type="term" value="F:RNA endonuclease activity"/>
    <property type="evidence" value="ECO:0007669"/>
    <property type="project" value="TreeGrafter"/>
</dbReference>
<dbReference type="InterPro" id="IPR000228">
    <property type="entry name" value="RNA3'_term_phos_cyc"/>
</dbReference>
<dbReference type="InterPro" id="IPR036553">
    <property type="entry name" value="RPTC_insert"/>
</dbReference>
<evidence type="ECO:0000313" key="8">
    <source>
        <dbReference type="EMBL" id="CED83501.1"/>
    </source>
</evidence>
<organism evidence="8">
    <name type="scientific">Phaffia rhodozyma</name>
    <name type="common">Yeast</name>
    <name type="synonym">Xanthophyllomyces dendrorhous</name>
    <dbReference type="NCBI Taxonomy" id="264483"/>
    <lineage>
        <taxon>Eukaryota</taxon>
        <taxon>Fungi</taxon>
        <taxon>Dikarya</taxon>
        <taxon>Basidiomycota</taxon>
        <taxon>Agaricomycotina</taxon>
        <taxon>Tremellomycetes</taxon>
        <taxon>Cystofilobasidiales</taxon>
        <taxon>Mrakiaceae</taxon>
        <taxon>Phaffia</taxon>
    </lineage>
</organism>
<dbReference type="GO" id="GO:0000479">
    <property type="term" value="P:endonucleolytic cleavage of tricistronic rRNA transcript (SSU-rRNA, 5.8S rRNA, LSU-rRNA)"/>
    <property type="evidence" value="ECO:0007669"/>
    <property type="project" value="TreeGrafter"/>
</dbReference>
<keyword evidence="3" id="KW-0690">Ribosome biogenesis</keyword>
<reference evidence="8" key="1">
    <citation type="submission" date="2014-08" db="EMBL/GenBank/DDBJ databases">
        <authorList>
            <person name="Sharma Rahul"/>
            <person name="Thines Marco"/>
        </authorList>
    </citation>
    <scope>NUCLEOTIDE SEQUENCE</scope>
</reference>
<keyword evidence="4" id="KW-0539">Nucleus</keyword>
<dbReference type="InterPro" id="IPR037136">
    <property type="entry name" value="RNA3'_phos_cyclase_dom_sf"/>
</dbReference>
<dbReference type="InterPro" id="IPR016443">
    <property type="entry name" value="RNA3'_term_phos_cyc_type_2"/>
</dbReference>
<dbReference type="CDD" id="cd00875">
    <property type="entry name" value="RNA_Cyclase_Class_I"/>
    <property type="match status" value="1"/>
</dbReference>
<evidence type="ECO:0000256" key="3">
    <source>
        <dbReference type="ARBA" id="ARBA00022517"/>
    </source>
</evidence>
<protein>
    <submittedName>
        <fullName evidence="8">RNA 3'-terminal phosphate cyclase</fullName>
    </submittedName>
</protein>